<dbReference type="Pfam" id="PF22043">
    <property type="entry name" value="DUF6935"/>
    <property type="match status" value="1"/>
</dbReference>
<gene>
    <name evidence="3" type="ORF">FYJ29_05830</name>
</gene>
<reference evidence="3 4" key="1">
    <citation type="submission" date="2019-08" db="EMBL/GenBank/DDBJ databases">
        <title>In-depth cultivation of the pig gut microbiome towards novel bacterial diversity and tailored functional studies.</title>
        <authorList>
            <person name="Wylensek D."/>
            <person name="Hitch T.C.A."/>
            <person name="Clavel T."/>
        </authorList>
    </citation>
    <scope>NUCLEOTIDE SEQUENCE [LARGE SCALE GENOMIC DNA]</scope>
    <source>
        <strain evidence="3 4">Oil-RF-744-WCA-WT-10</strain>
    </source>
</reference>
<feature type="domain" description="DUF6935" evidence="2">
    <location>
        <begin position="112"/>
        <end position="262"/>
    </location>
</feature>
<evidence type="ECO:0000256" key="1">
    <source>
        <dbReference type="SAM" id="SignalP"/>
    </source>
</evidence>
<proteinExistence type="predicted"/>
<dbReference type="EMBL" id="VULT01000007">
    <property type="protein sequence ID" value="MSS17283.1"/>
    <property type="molecule type" value="Genomic_DNA"/>
</dbReference>
<evidence type="ECO:0000313" key="3">
    <source>
        <dbReference type="EMBL" id="MSS17283.1"/>
    </source>
</evidence>
<dbReference type="InterPro" id="IPR053907">
    <property type="entry name" value="DUF6935"/>
</dbReference>
<evidence type="ECO:0000313" key="4">
    <source>
        <dbReference type="Proteomes" id="UP000483362"/>
    </source>
</evidence>
<name>A0A6L5XDC3_9BACT</name>
<dbReference type="RefSeq" id="WP_154327166.1">
    <property type="nucleotide sequence ID" value="NZ_CP045696.1"/>
</dbReference>
<feature type="signal peptide" evidence="1">
    <location>
        <begin position="1"/>
        <end position="21"/>
    </location>
</feature>
<feature type="chain" id="PRO_5026946221" description="DUF6935 domain-containing protein" evidence="1">
    <location>
        <begin position="22"/>
        <end position="272"/>
    </location>
</feature>
<keyword evidence="4" id="KW-1185">Reference proteome</keyword>
<organism evidence="3 4">
    <name type="scientific">Sodaliphilus pleomorphus</name>
    <dbReference type="NCBI Taxonomy" id="2606626"/>
    <lineage>
        <taxon>Bacteria</taxon>
        <taxon>Pseudomonadati</taxon>
        <taxon>Bacteroidota</taxon>
        <taxon>Bacteroidia</taxon>
        <taxon>Bacteroidales</taxon>
        <taxon>Muribaculaceae</taxon>
        <taxon>Sodaliphilus</taxon>
    </lineage>
</organism>
<sequence length="272" mass="29124">MRKTIVATLACLLLAGGSAQAQLNVNRLVKKAKQAVASTASQVKTKVKDAVDDSGKPLSKVENAVATGIQKTKQAVMNVDETTVNGHSYTSLGDFKPEQYDRTATGCVSFSHVPTSYEECDSLYTRFLGTSAQGAASMMVMALAIYERDPALGERCIRLIATPQCAQQVLEACSSGLPAYQAAACLKGAGQANGYRPNTPYTVEFNASDRVNVKTGDSYTLYIDLNSKGWQEHRRTVAVCKTPHSLYKVQDCESLVAPCLKPQAGTSTAPLQ</sequence>
<accession>A0A6L5XDC3</accession>
<keyword evidence="1" id="KW-0732">Signal</keyword>
<protein>
    <recommendedName>
        <fullName evidence="2">DUF6935 domain-containing protein</fullName>
    </recommendedName>
</protein>
<comment type="caution">
    <text evidence="3">The sequence shown here is derived from an EMBL/GenBank/DDBJ whole genome shotgun (WGS) entry which is preliminary data.</text>
</comment>
<evidence type="ECO:0000259" key="2">
    <source>
        <dbReference type="Pfam" id="PF22043"/>
    </source>
</evidence>
<dbReference type="Proteomes" id="UP000483362">
    <property type="component" value="Unassembled WGS sequence"/>
</dbReference>
<dbReference type="AlphaFoldDB" id="A0A6L5XDC3"/>